<protein>
    <recommendedName>
        <fullName evidence="1">Putative restriction endonuclease domain-containing protein</fullName>
    </recommendedName>
</protein>
<name>G5J649_CROWT</name>
<dbReference type="Proteomes" id="UP000003477">
    <property type="component" value="Unassembled WGS sequence"/>
</dbReference>
<dbReference type="InterPro" id="IPR011335">
    <property type="entry name" value="Restrct_endonuc-II-like"/>
</dbReference>
<dbReference type="PANTHER" id="PTHR36558">
    <property type="entry name" value="GLR1098 PROTEIN"/>
    <property type="match status" value="1"/>
</dbReference>
<reference evidence="2 3" key="1">
    <citation type="journal article" date="2011" name="Front. Microbiol.">
        <title>Two Strains of Crocosphaera watsonii with Highly Conserved Genomes are Distinguished by Strain-Specific Features.</title>
        <authorList>
            <person name="Bench S.R."/>
            <person name="Ilikchyan I.N."/>
            <person name="Tripp H.J."/>
            <person name="Zehr J.P."/>
        </authorList>
    </citation>
    <scope>NUCLEOTIDE SEQUENCE [LARGE SCALE GENOMIC DNA]</scope>
    <source>
        <strain evidence="2 3">WH 0003</strain>
    </source>
</reference>
<dbReference type="Gene3D" id="3.90.1570.10">
    <property type="entry name" value="tt1808, chain A"/>
    <property type="match status" value="1"/>
</dbReference>
<sequence>MQLQTNPKQRYYTPEEYLELEEKSQEKNEYRNGEIIQMVGGTTNHNQIAGNVYKLFPLNIDDQDYYVYIESVKLWLSEHNIYTYPDVMVIKDKPIHHGKSKSNVINPQIIIEVLSSSTEAYDRGDKFEYYRSLPTFQEYILIEQHRYSITQYIKQDHNNWLVNFYTGEDAILKLGSVNWEISLKDIYQRIDFEAVEEDS</sequence>
<dbReference type="AlphaFoldDB" id="G5J649"/>
<evidence type="ECO:0000313" key="3">
    <source>
        <dbReference type="Proteomes" id="UP000003477"/>
    </source>
</evidence>
<dbReference type="CDD" id="cd06260">
    <property type="entry name" value="DUF820-like"/>
    <property type="match status" value="1"/>
</dbReference>
<gene>
    <name evidence="2" type="ORF">CWATWH0003_2954</name>
</gene>
<dbReference type="InterPro" id="IPR008538">
    <property type="entry name" value="Uma2"/>
</dbReference>
<dbReference type="RefSeq" id="WP_007311076.1">
    <property type="nucleotide sequence ID" value="NZ_AESD01000440.1"/>
</dbReference>
<dbReference type="Pfam" id="PF05685">
    <property type="entry name" value="Uma2"/>
    <property type="match status" value="1"/>
</dbReference>
<dbReference type="EMBL" id="AESD01000440">
    <property type="protein sequence ID" value="EHJ12334.1"/>
    <property type="molecule type" value="Genomic_DNA"/>
</dbReference>
<dbReference type="SUPFAM" id="SSF52980">
    <property type="entry name" value="Restriction endonuclease-like"/>
    <property type="match status" value="1"/>
</dbReference>
<organism evidence="2 3">
    <name type="scientific">Crocosphaera watsonii WH 0003</name>
    <dbReference type="NCBI Taxonomy" id="423471"/>
    <lineage>
        <taxon>Bacteria</taxon>
        <taxon>Bacillati</taxon>
        <taxon>Cyanobacteriota</taxon>
        <taxon>Cyanophyceae</taxon>
        <taxon>Oscillatoriophycideae</taxon>
        <taxon>Chroococcales</taxon>
        <taxon>Aphanothecaceae</taxon>
        <taxon>Crocosphaera</taxon>
    </lineage>
</organism>
<evidence type="ECO:0000259" key="1">
    <source>
        <dbReference type="Pfam" id="PF05685"/>
    </source>
</evidence>
<accession>G5J649</accession>
<comment type="caution">
    <text evidence="2">The sequence shown here is derived from an EMBL/GenBank/DDBJ whole genome shotgun (WGS) entry which is preliminary data.</text>
</comment>
<proteinExistence type="predicted"/>
<dbReference type="PANTHER" id="PTHR36558:SF1">
    <property type="entry name" value="RESTRICTION ENDONUCLEASE DOMAIN-CONTAINING PROTEIN-RELATED"/>
    <property type="match status" value="1"/>
</dbReference>
<dbReference type="PATRIC" id="fig|423471.3.peg.2778"/>
<feature type="domain" description="Putative restriction endonuclease" evidence="1">
    <location>
        <begin position="14"/>
        <end position="172"/>
    </location>
</feature>
<evidence type="ECO:0000313" key="2">
    <source>
        <dbReference type="EMBL" id="EHJ12334.1"/>
    </source>
</evidence>
<dbReference type="GeneID" id="88766570"/>
<dbReference type="InterPro" id="IPR012296">
    <property type="entry name" value="Nuclease_put_TT1808"/>
</dbReference>